<evidence type="ECO:0000313" key="1">
    <source>
        <dbReference type="EMBL" id="OKH50752.1"/>
    </source>
</evidence>
<sequence>MPQTTSQSLKALVDQIFAERRISRQVQRELMENLLSQPTLSNQDHATAQRVFEAIRQGRLRVVD</sequence>
<reference evidence="1 2" key="1">
    <citation type="submission" date="2016-11" db="EMBL/GenBank/DDBJ databases">
        <title>Draft Genome Sequences of Nine Cyanobacterial Strains from Diverse Habitats.</title>
        <authorList>
            <person name="Zhu T."/>
            <person name="Hou S."/>
            <person name="Lu X."/>
            <person name="Hess W.R."/>
        </authorList>
    </citation>
    <scope>NUCLEOTIDE SEQUENCE [LARGE SCALE GENOMIC DNA]</scope>
    <source>
        <strain evidence="1 2">NIES-30</strain>
    </source>
</reference>
<dbReference type="Proteomes" id="UP000185557">
    <property type="component" value="Unassembled WGS sequence"/>
</dbReference>
<proteinExistence type="predicted"/>
<protein>
    <submittedName>
        <fullName evidence="1">Uncharacterized protein</fullName>
    </submittedName>
</protein>
<keyword evidence="2" id="KW-1185">Reference proteome</keyword>
<dbReference type="AlphaFoldDB" id="A0A1U7JAL5"/>
<dbReference type="OrthoDB" id="464405at2"/>
<accession>A0A1U7JAL5</accession>
<comment type="caution">
    <text evidence="1">The sequence shown here is derived from an EMBL/GenBank/DDBJ whole genome shotgun (WGS) entry which is preliminary data.</text>
</comment>
<organism evidence="1 2">
    <name type="scientific">Phormidium tenue NIES-30</name>
    <dbReference type="NCBI Taxonomy" id="549789"/>
    <lineage>
        <taxon>Bacteria</taxon>
        <taxon>Bacillati</taxon>
        <taxon>Cyanobacteriota</taxon>
        <taxon>Cyanophyceae</taxon>
        <taxon>Oscillatoriophycideae</taxon>
        <taxon>Oscillatoriales</taxon>
        <taxon>Oscillatoriaceae</taxon>
        <taxon>Phormidium</taxon>
    </lineage>
</organism>
<evidence type="ECO:0000313" key="2">
    <source>
        <dbReference type="Proteomes" id="UP000185557"/>
    </source>
</evidence>
<gene>
    <name evidence="1" type="ORF">NIES30_01285</name>
</gene>
<dbReference type="RefSeq" id="WP_073606567.1">
    <property type="nucleotide sequence ID" value="NZ_MRCG01000001.1"/>
</dbReference>
<name>A0A1U7JAL5_9CYAN</name>
<dbReference type="EMBL" id="MRCG01000001">
    <property type="protein sequence ID" value="OKH50752.1"/>
    <property type="molecule type" value="Genomic_DNA"/>
</dbReference>